<evidence type="ECO:0000313" key="1">
    <source>
        <dbReference type="EMBL" id="HHM68413.1"/>
    </source>
</evidence>
<proteinExistence type="predicted"/>
<accession>A0A7C5VKE9</accession>
<sequence>MEVQIEVEVLKRDEEGVLVKVRRTPHGGKATETLVRIAPGDDLWAAAFRAVKRLRGEQAEA</sequence>
<comment type="caution">
    <text evidence="1">The sequence shown here is derived from an EMBL/GenBank/DDBJ whole genome shotgun (WGS) entry which is preliminary data.</text>
</comment>
<name>A0A7C5VKE9_9DEIN</name>
<reference evidence="1" key="1">
    <citation type="journal article" date="2020" name="mSystems">
        <title>Genome- and Community-Level Interaction Insights into Carbon Utilization and Element Cycling Functions of Hydrothermarchaeota in Hydrothermal Sediment.</title>
        <authorList>
            <person name="Zhou Z."/>
            <person name="Liu Y."/>
            <person name="Xu W."/>
            <person name="Pan J."/>
            <person name="Luo Z.H."/>
            <person name="Li M."/>
        </authorList>
    </citation>
    <scope>NUCLEOTIDE SEQUENCE [LARGE SCALE GENOMIC DNA]</scope>
    <source>
        <strain evidence="1">SpSt-1071</strain>
    </source>
</reference>
<protein>
    <submittedName>
        <fullName evidence="1">Uncharacterized protein</fullName>
    </submittedName>
</protein>
<organism evidence="1">
    <name type="scientific">Thermus caliditerrae</name>
    <dbReference type="NCBI Taxonomy" id="1330700"/>
    <lineage>
        <taxon>Bacteria</taxon>
        <taxon>Thermotogati</taxon>
        <taxon>Deinococcota</taxon>
        <taxon>Deinococci</taxon>
        <taxon>Thermales</taxon>
        <taxon>Thermaceae</taxon>
        <taxon>Thermus</taxon>
    </lineage>
</organism>
<gene>
    <name evidence="1" type="ORF">ENM28_06895</name>
</gene>
<dbReference type="EMBL" id="DRXE01000251">
    <property type="protein sequence ID" value="HHM68413.1"/>
    <property type="molecule type" value="Genomic_DNA"/>
</dbReference>
<dbReference type="AlphaFoldDB" id="A0A7C5VKE9"/>